<sequence length="100" mass="11315">MRAHTSAIALAVAAATSTLASSTRSGPLWPWRRRRRHRPDFHASFFFPDSSAFLAVAHCLFLFRLNMCAYDFENKAEEAVAFERTGWLHLARAIPVPLRA</sequence>
<dbReference type="Proteomes" id="UP000807115">
    <property type="component" value="Chromosome 3"/>
</dbReference>
<evidence type="ECO:0000313" key="2">
    <source>
        <dbReference type="EMBL" id="KAG0536118.1"/>
    </source>
</evidence>
<keyword evidence="1" id="KW-1133">Transmembrane helix</keyword>
<reference evidence="2" key="2">
    <citation type="submission" date="2020-10" db="EMBL/GenBank/DDBJ databases">
        <authorList>
            <person name="Cooper E.A."/>
            <person name="Brenton Z.W."/>
            <person name="Flinn B.S."/>
            <person name="Jenkins J."/>
            <person name="Shu S."/>
            <person name="Flowers D."/>
            <person name="Luo F."/>
            <person name="Wang Y."/>
            <person name="Xia P."/>
            <person name="Barry K."/>
            <person name="Daum C."/>
            <person name="Lipzen A."/>
            <person name="Yoshinaga Y."/>
            <person name="Schmutz J."/>
            <person name="Saski C."/>
            <person name="Vermerris W."/>
            <person name="Kresovich S."/>
        </authorList>
    </citation>
    <scope>NUCLEOTIDE SEQUENCE</scope>
</reference>
<evidence type="ECO:0000313" key="3">
    <source>
        <dbReference type="Proteomes" id="UP000807115"/>
    </source>
</evidence>
<dbReference type="EMBL" id="CM027682">
    <property type="protein sequence ID" value="KAG0536118.1"/>
    <property type="molecule type" value="Genomic_DNA"/>
</dbReference>
<comment type="caution">
    <text evidence="2">The sequence shown here is derived from an EMBL/GenBank/DDBJ whole genome shotgun (WGS) entry which is preliminary data.</text>
</comment>
<protein>
    <submittedName>
        <fullName evidence="2">Uncharacterized protein</fullName>
    </submittedName>
</protein>
<organism evidence="2 3">
    <name type="scientific">Sorghum bicolor</name>
    <name type="common">Sorghum</name>
    <name type="synonym">Sorghum vulgare</name>
    <dbReference type="NCBI Taxonomy" id="4558"/>
    <lineage>
        <taxon>Eukaryota</taxon>
        <taxon>Viridiplantae</taxon>
        <taxon>Streptophyta</taxon>
        <taxon>Embryophyta</taxon>
        <taxon>Tracheophyta</taxon>
        <taxon>Spermatophyta</taxon>
        <taxon>Magnoliopsida</taxon>
        <taxon>Liliopsida</taxon>
        <taxon>Poales</taxon>
        <taxon>Poaceae</taxon>
        <taxon>PACMAD clade</taxon>
        <taxon>Panicoideae</taxon>
        <taxon>Andropogonodae</taxon>
        <taxon>Andropogoneae</taxon>
        <taxon>Sorghinae</taxon>
        <taxon>Sorghum</taxon>
    </lineage>
</organism>
<accession>A0A921RAQ7</accession>
<name>A0A921RAQ7_SORBI</name>
<gene>
    <name evidence="2" type="ORF">BDA96_03G037200</name>
</gene>
<reference evidence="2" key="1">
    <citation type="journal article" date="2019" name="BMC Genomics">
        <title>A new reference genome for Sorghum bicolor reveals high levels of sequence similarity between sweet and grain genotypes: implications for the genetics of sugar metabolism.</title>
        <authorList>
            <person name="Cooper E.A."/>
            <person name="Brenton Z.W."/>
            <person name="Flinn B.S."/>
            <person name="Jenkins J."/>
            <person name="Shu S."/>
            <person name="Flowers D."/>
            <person name="Luo F."/>
            <person name="Wang Y."/>
            <person name="Xia P."/>
            <person name="Barry K."/>
            <person name="Daum C."/>
            <person name="Lipzen A."/>
            <person name="Yoshinaga Y."/>
            <person name="Schmutz J."/>
            <person name="Saski C."/>
            <person name="Vermerris W."/>
            <person name="Kresovich S."/>
        </authorList>
    </citation>
    <scope>NUCLEOTIDE SEQUENCE</scope>
</reference>
<dbReference type="Gramene" id="EES02314">
    <property type="protein sequence ID" value="EES02314"/>
    <property type="gene ID" value="SORBI_3003G034200"/>
</dbReference>
<feature type="transmembrane region" description="Helical" evidence="1">
    <location>
        <begin position="44"/>
        <end position="65"/>
    </location>
</feature>
<dbReference type="AlphaFoldDB" id="A0A921RAQ7"/>
<keyword evidence="1" id="KW-0472">Membrane</keyword>
<keyword evidence="1" id="KW-0812">Transmembrane</keyword>
<evidence type="ECO:0000256" key="1">
    <source>
        <dbReference type="SAM" id="Phobius"/>
    </source>
</evidence>
<proteinExistence type="predicted"/>